<dbReference type="NCBIfam" id="NF037968">
    <property type="entry name" value="SemiSWEET_2"/>
    <property type="match status" value="1"/>
</dbReference>
<feature type="transmembrane region" description="Helical" evidence="1">
    <location>
        <begin position="36"/>
        <end position="56"/>
    </location>
</feature>
<evidence type="ECO:0000313" key="3">
    <source>
        <dbReference type="Proteomes" id="UP000289792"/>
    </source>
</evidence>
<evidence type="ECO:0000256" key="1">
    <source>
        <dbReference type="SAM" id="Phobius"/>
    </source>
</evidence>
<feature type="transmembrane region" description="Helical" evidence="1">
    <location>
        <begin position="62"/>
        <end position="82"/>
    </location>
</feature>
<keyword evidence="3" id="KW-1185">Reference proteome</keyword>
<reference evidence="2 3" key="1">
    <citation type="submission" date="2019-01" db="EMBL/GenBank/DDBJ databases">
        <title>Genome sequence of the Antarctic species Gelidibacter gilvus ACAM 158(T).</title>
        <authorList>
            <person name="Bowman J.P."/>
        </authorList>
    </citation>
    <scope>NUCLEOTIDE SEQUENCE [LARGE SCALE GENOMIC DNA]</scope>
    <source>
        <strain evidence="2 3">IC158</strain>
    </source>
</reference>
<dbReference type="Pfam" id="PF03083">
    <property type="entry name" value="MtN3_slv"/>
    <property type="match status" value="1"/>
</dbReference>
<dbReference type="RefSeq" id="WP_129018963.1">
    <property type="nucleotide sequence ID" value="NZ_SDDZ01000019.1"/>
</dbReference>
<dbReference type="GO" id="GO:0016020">
    <property type="term" value="C:membrane"/>
    <property type="evidence" value="ECO:0007669"/>
    <property type="project" value="InterPro"/>
</dbReference>
<feature type="transmembrane region" description="Helical" evidence="1">
    <location>
        <begin position="6"/>
        <end position="24"/>
    </location>
</feature>
<protein>
    <recommendedName>
        <fullName evidence="4">MtN3 and saliva related transmembrane protein</fullName>
    </recommendedName>
</protein>
<dbReference type="Proteomes" id="UP000289792">
    <property type="component" value="Unassembled WGS sequence"/>
</dbReference>
<dbReference type="AlphaFoldDB" id="A0A4Q0XBP7"/>
<dbReference type="Gene3D" id="1.20.1280.290">
    <property type="match status" value="1"/>
</dbReference>
<organism evidence="2 3">
    <name type="scientific">Gelidibacter gilvus</name>
    <dbReference type="NCBI Taxonomy" id="59602"/>
    <lineage>
        <taxon>Bacteria</taxon>
        <taxon>Pseudomonadati</taxon>
        <taxon>Bacteroidota</taxon>
        <taxon>Flavobacteriia</taxon>
        <taxon>Flavobacteriales</taxon>
        <taxon>Flavobacteriaceae</taxon>
        <taxon>Gelidibacter</taxon>
    </lineage>
</organism>
<dbReference type="OrthoDB" id="122062at2"/>
<evidence type="ECO:0008006" key="4">
    <source>
        <dbReference type="Google" id="ProtNLM"/>
    </source>
</evidence>
<dbReference type="InterPro" id="IPR004316">
    <property type="entry name" value="SWEET_rpt"/>
</dbReference>
<gene>
    <name evidence="2" type="ORF">ESZ48_18360</name>
</gene>
<keyword evidence="1" id="KW-0812">Transmembrane</keyword>
<sequence length="88" mass="9818">MNFDDIIGTAAGIFTTIGVLPQIIKALKTQEVKDISPYMFIILCIGVGLWTVYGFIKSDWPIILTNGISFILNGIMLSILIMQKRKIK</sequence>
<dbReference type="GO" id="GO:0051119">
    <property type="term" value="F:sugar transmembrane transporter activity"/>
    <property type="evidence" value="ECO:0007669"/>
    <property type="project" value="InterPro"/>
</dbReference>
<dbReference type="EMBL" id="SDDZ01000019">
    <property type="protein sequence ID" value="RXJ44363.1"/>
    <property type="molecule type" value="Genomic_DNA"/>
</dbReference>
<name>A0A4Q0XBP7_9FLAO</name>
<evidence type="ECO:0000313" key="2">
    <source>
        <dbReference type="EMBL" id="RXJ44363.1"/>
    </source>
</evidence>
<keyword evidence="1" id="KW-0472">Membrane</keyword>
<keyword evidence="1" id="KW-1133">Transmembrane helix</keyword>
<dbReference type="InterPro" id="IPR047662">
    <property type="entry name" value="SemiSWEET"/>
</dbReference>
<comment type="caution">
    <text evidence="2">The sequence shown here is derived from an EMBL/GenBank/DDBJ whole genome shotgun (WGS) entry which is preliminary data.</text>
</comment>
<accession>A0A4Q0XBP7</accession>
<proteinExistence type="predicted"/>